<feature type="domain" description="RanBP2-type" evidence="4">
    <location>
        <begin position="4"/>
        <end position="23"/>
    </location>
</feature>
<accession>A0ABP9B411</accession>
<sequence length="122" mass="13123">MAIWNCTSCGEDNDSEFGICWNCGLPADGGVHDATFVDGDALLVDDETPALRELACARCGAAMQALGRLRLHESSLTLPVIHGPLGERVIDRQAFDAYTCTRPDCGKVEFFTIALTEVSMQG</sequence>
<comment type="caution">
    <text evidence="5">The sequence shown here is derived from an EMBL/GenBank/DDBJ whole genome shotgun (WGS) entry which is preliminary data.</text>
</comment>
<evidence type="ECO:0000256" key="3">
    <source>
        <dbReference type="ARBA" id="ARBA00022833"/>
    </source>
</evidence>
<evidence type="ECO:0000313" key="5">
    <source>
        <dbReference type="EMBL" id="GAA4788718.1"/>
    </source>
</evidence>
<keyword evidence="3" id="KW-0862">Zinc</keyword>
<evidence type="ECO:0000313" key="6">
    <source>
        <dbReference type="Proteomes" id="UP001499959"/>
    </source>
</evidence>
<proteinExistence type="predicted"/>
<keyword evidence="1" id="KW-0479">Metal-binding</keyword>
<name>A0ABP9B411_9GAMM</name>
<evidence type="ECO:0000259" key="4">
    <source>
        <dbReference type="PROSITE" id="PS01358"/>
    </source>
</evidence>
<evidence type="ECO:0000256" key="1">
    <source>
        <dbReference type="ARBA" id="ARBA00022723"/>
    </source>
</evidence>
<keyword evidence="6" id="KW-1185">Reference proteome</keyword>
<dbReference type="PROSITE" id="PS01358">
    <property type="entry name" value="ZF_RANBP2_1"/>
    <property type="match status" value="1"/>
</dbReference>
<dbReference type="EMBL" id="BAABJE010000005">
    <property type="protein sequence ID" value="GAA4788718.1"/>
    <property type="molecule type" value="Genomic_DNA"/>
</dbReference>
<dbReference type="Proteomes" id="UP001499959">
    <property type="component" value="Unassembled WGS sequence"/>
</dbReference>
<dbReference type="InterPro" id="IPR001876">
    <property type="entry name" value="Znf_RanBP2"/>
</dbReference>
<organism evidence="5 6">
    <name type="scientific">Lysobacter hankyongensis</name>
    <dbReference type="NCBI Taxonomy" id="1176535"/>
    <lineage>
        <taxon>Bacteria</taxon>
        <taxon>Pseudomonadati</taxon>
        <taxon>Pseudomonadota</taxon>
        <taxon>Gammaproteobacteria</taxon>
        <taxon>Lysobacterales</taxon>
        <taxon>Lysobacteraceae</taxon>
        <taxon>Lysobacter</taxon>
    </lineage>
</organism>
<reference evidence="6" key="1">
    <citation type="journal article" date="2019" name="Int. J. Syst. Evol. Microbiol.">
        <title>The Global Catalogue of Microorganisms (GCM) 10K type strain sequencing project: providing services to taxonomists for standard genome sequencing and annotation.</title>
        <authorList>
            <consortium name="The Broad Institute Genomics Platform"/>
            <consortium name="The Broad Institute Genome Sequencing Center for Infectious Disease"/>
            <person name="Wu L."/>
            <person name="Ma J."/>
        </authorList>
    </citation>
    <scope>NUCLEOTIDE SEQUENCE [LARGE SCALE GENOMIC DNA]</scope>
    <source>
        <strain evidence="6">JCM 18204</strain>
    </source>
</reference>
<gene>
    <name evidence="5" type="ORF">GCM10023307_12260</name>
</gene>
<protein>
    <recommendedName>
        <fullName evidence="4">RanBP2-type domain-containing protein</fullName>
    </recommendedName>
</protein>
<keyword evidence="2" id="KW-0863">Zinc-finger</keyword>
<dbReference type="RefSeq" id="WP_345302432.1">
    <property type="nucleotide sequence ID" value="NZ_BAABJE010000005.1"/>
</dbReference>
<evidence type="ECO:0000256" key="2">
    <source>
        <dbReference type="ARBA" id="ARBA00022771"/>
    </source>
</evidence>